<accession>A0ABM4GGR3</accession>
<reference evidence="3" key="1">
    <citation type="submission" date="2025-08" db="UniProtKB">
        <authorList>
            <consortium name="RefSeq"/>
        </authorList>
    </citation>
    <scope>IDENTIFICATION</scope>
    <source>
        <strain evidence="3">14028-0561.14</strain>
        <tissue evidence="3">Whole fly</tissue>
    </source>
</reference>
<gene>
    <name evidence="3" type="primary">LOC108083310</name>
</gene>
<dbReference type="Proteomes" id="UP001652661">
    <property type="component" value="Chromosome 3L"/>
</dbReference>
<proteinExistence type="predicted"/>
<evidence type="ECO:0000313" key="3">
    <source>
        <dbReference type="RefSeq" id="XP_070141899.1"/>
    </source>
</evidence>
<keyword evidence="2" id="KW-1185">Reference proteome</keyword>
<sequence>MEVPKFINDKECRQEEFSAEDVKRDDDIVQLINDINQFTSEVERDPDGADWSQFRANLLKIHRHYVQSPATIAPYQIGVSSSDISVPLDDLKNQAKYLRRNIQGLESKMLNLDQTFEEFSENCKCSMISKESAEHDMEALSIMRERIGQRLSELEDEFRRARIHLFLGANDADQKN</sequence>
<name>A0ABM4GGR3_DROKI</name>
<dbReference type="GeneID" id="108083310"/>
<feature type="coiled-coil region" evidence="1">
    <location>
        <begin position="88"/>
        <end position="157"/>
    </location>
</feature>
<evidence type="ECO:0000256" key="1">
    <source>
        <dbReference type="SAM" id="Coils"/>
    </source>
</evidence>
<keyword evidence="1" id="KW-0175">Coiled coil</keyword>
<evidence type="ECO:0000313" key="2">
    <source>
        <dbReference type="Proteomes" id="UP001652661"/>
    </source>
</evidence>
<protein>
    <submittedName>
        <fullName evidence="3">Uncharacterized protein isoform X2</fullName>
    </submittedName>
</protein>
<dbReference type="RefSeq" id="XP_070141899.1">
    <property type="nucleotide sequence ID" value="XM_070285798.1"/>
</dbReference>
<organism evidence="2 3">
    <name type="scientific">Drosophila kikkawai</name>
    <name type="common">Fruit fly</name>
    <dbReference type="NCBI Taxonomy" id="30033"/>
    <lineage>
        <taxon>Eukaryota</taxon>
        <taxon>Metazoa</taxon>
        <taxon>Ecdysozoa</taxon>
        <taxon>Arthropoda</taxon>
        <taxon>Hexapoda</taxon>
        <taxon>Insecta</taxon>
        <taxon>Pterygota</taxon>
        <taxon>Neoptera</taxon>
        <taxon>Endopterygota</taxon>
        <taxon>Diptera</taxon>
        <taxon>Brachycera</taxon>
        <taxon>Muscomorpha</taxon>
        <taxon>Ephydroidea</taxon>
        <taxon>Drosophilidae</taxon>
        <taxon>Drosophila</taxon>
        <taxon>Sophophora</taxon>
    </lineage>
</organism>